<comment type="caution">
    <text evidence="1">The sequence shown here is derived from an EMBL/GenBank/DDBJ whole genome shotgun (WGS) entry which is preliminary data.</text>
</comment>
<dbReference type="Pfam" id="PF11697">
    <property type="entry name" value="DUF3293"/>
    <property type="match status" value="1"/>
</dbReference>
<dbReference type="EMBL" id="JBHSMM010000002">
    <property type="protein sequence ID" value="MFC5440334.1"/>
    <property type="molecule type" value="Genomic_DNA"/>
</dbReference>
<dbReference type="Proteomes" id="UP001596018">
    <property type="component" value="Unassembled WGS sequence"/>
</dbReference>
<dbReference type="RefSeq" id="WP_377340448.1">
    <property type="nucleotide sequence ID" value="NZ_JALBWS010000013.1"/>
</dbReference>
<keyword evidence="2" id="KW-1185">Reference proteome</keyword>
<name>A0ABW0JWK2_9GAMM</name>
<protein>
    <submittedName>
        <fullName evidence="1">DUF3293 domain-containing protein</fullName>
    </submittedName>
</protein>
<organism evidence="1 2">
    <name type="scientific">Rhodanobacter ginsenosidimutans</name>
    <dbReference type="NCBI Taxonomy" id="490571"/>
    <lineage>
        <taxon>Bacteria</taxon>
        <taxon>Pseudomonadati</taxon>
        <taxon>Pseudomonadota</taxon>
        <taxon>Gammaproteobacteria</taxon>
        <taxon>Lysobacterales</taxon>
        <taxon>Rhodanobacteraceae</taxon>
        <taxon>Rhodanobacter</taxon>
    </lineage>
</organism>
<sequence length="135" mass="14903">MDEILLEAFRSTAYHTCIDTVNWATVRVDLPLPGTLTNVVGMRSWAFITAWNPQARRRSPEENLAAQHALLDALQRQPDASVYPAIGVGTSGWIEPTLFAIGPDVTVLDRLAREHSQLAYVHGQTGSPAQLRLLE</sequence>
<proteinExistence type="predicted"/>
<gene>
    <name evidence="1" type="ORF">ACFPK0_09945</name>
</gene>
<evidence type="ECO:0000313" key="2">
    <source>
        <dbReference type="Proteomes" id="UP001596018"/>
    </source>
</evidence>
<reference evidence="2" key="1">
    <citation type="journal article" date="2019" name="Int. J. Syst. Evol. Microbiol.">
        <title>The Global Catalogue of Microorganisms (GCM) 10K type strain sequencing project: providing services to taxonomists for standard genome sequencing and annotation.</title>
        <authorList>
            <consortium name="The Broad Institute Genomics Platform"/>
            <consortium name="The Broad Institute Genome Sequencing Center for Infectious Disease"/>
            <person name="Wu L."/>
            <person name="Ma J."/>
        </authorList>
    </citation>
    <scope>NUCLEOTIDE SEQUENCE [LARGE SCALE GENOMIC DNA]</scope>
    <source>
        <strain evidence="2">KACC 12822</strain>
    </source>
</reference>
<dbReference type="InterPro" id="IPR021710">
    <property type="entry name" value="DUF3293"/>
</dbReference>
<evidence type="ECO:0000313" key="1">
    <source>
        <dbReference type="EMBL" id="MFC5440334.1"/>
    </source>
</evidence>
<accession>A0ABW0JWK2</accession>